<keyword evidence="7" id="KW-1185">Reference proteome</keyword>
<comment type="caution">
    <text evidence="6">The sequence shown here is derived from an EMBL/GenBank/DDBJ whole genome shotgun (WGS) entry which is preliminary data.</text>
</comment>
<dbReference type="InterPro" id="IPR036388">
    <property type="entry name" value="WH-like_DNA-bd_sf"/>
</dbReference>
<reference evidence="6 7" key="1">
    <citation type="submission" date="2024-09" db="EMBL/GenBank/DDBJ databases">
        <authorList>
            <person name="Sun Q."/>
            <person name="Mori K."/>
        </authorList>
    </citation>
    <scope>NUCLEOTIDE SEQUENCE [LARGE SCALE GENOMIC DNA]</scope>
    <source>
        <strain evidence="6 7">CCM 7609</strain>
    </source>
</reference>
<feature type="domain" description="HTH luxR-type" evidence="5">
    <location>
        <begin position="26"/>
        <end position="91"/>
    </location>
</feature>
<keyword evidence="1" id="KW-0805">Transcription regulation</keyword>
<dbReference type="InterPro" id="IPR016032">
    <property type="entry name" value="Sig_transdc_resp-reg_C-effctor"/>
</dbReference>
<dbReference type="SMART" id="SM00421">
    <property type="entry name" value="HTH_LUXR"/>
    <property type="match status" value="1"/>
</dbReference>
<dbReference type="SUPFAM" id="SSF46894">
    <property type="entry name" value="C-terminal effector domain of the bipartite response regulators"/>
    <property type="match status" value="1"/>
</dbReference>
<dbReference type="EMBL" id="JBHMFI010000001">
    <property type="protein sequence ID" value="MFB9073368.1"/>
    <property type="molecule type" value="Genomic_DNA"/>
</dbReference>
<dbReference type="Gene3D" id="1.10.10.10">
    <property type="entry name" value="Winged helix-like DNA-binding domain superfamily/Winged helix DNA-binding domain"/>
    <property type="match status" value="1"/>
</dbReference>
<name>A0ABV5G359_9MICC</name>
<evidence type="ECO:0000256" key="4">
    <source>
        <dbReference type="SAM" id="MobiDB-lite"/>
    </source>
</evidence>
<evidence type="ECO:0000256" key="1">
    <source>
        <dbReference type="ARBA" id="ARBA00023015"/>
    </source>
</evidence>
<dbReference type="InterPro" id="IPR000792">
    <property type="entry name" value="Tscrpt_reg_LuxR_C"/>
</dbReference>
<dbReference type="Proteomes" id="UP001589575">
    <property type="component" value="Unassembled WGS sequence"/>
</dbReference>
<feature type="region of interest" description="Disordered" evidence="4">
    <location>
        <begin position="1"/>
        <end position="28"/>
    </location>
</feature>
<keyword evidence="3" id="KW-0804">Transcription</keyword>
<evidence type="ECO:0000256" key="3">
    <source>
        <dbReference type="ARBA" id="ARBA00023163"/>
    </source>
</evidence>
<dbReference type="PANTHER" id="PTHR44688">
    <property type="entry name" value="DNA-BINDING TRANSCRIPTIONAL ACTIVATOR DEVR_DOSR"/>
    <property type="match status" value="1"/>
</dbReference>
<protein>
    <submittedName>
        <fullName evidence="6">Response regulator transcription factor</fullName>
    </submittedName>
</protein>
<proteinExistence type="predicted"/>
<accession>A0ABV5G359</accession>
<evidence type="ECO:0000259" key="5">
    <source>
        <dbReference type="PROSITE" id="PS50043"/>
    </source>
</evidence>
<organism evidence="6 7">
    <name type="scientific">Citricoccus parietis</name>
    <dbReference type="NCBI Taxonomy" id="592307"/>
    <lineage>
        <taxon>Bacteria</taxon>
        <taxon>Bacillati</taxon>
        <taxon>Actinomycetota</taxon>
        <taxon>Actinomycetes</taxon>
        <taxon>Micrococcales</taxon>
        <taxon>Micrococcaceae</taxon>
        <taxon>Citricoccus</taxon>
    </lineage>
</organism>
<dbReference type="PANTHER" id="PTHR44688:SF16">
    <property type="entry name" value="DNA-BINDING TRANSCRIPTIONAL ACTIVATOR DEVR_DOSR"/>
    <property type="match status" value="1"/>
</dbReference>
<dbReference type="PRINTS" id="PR00038">
    <property type="entry name" value="HTHLUXR"/>
</dbReference>
<evidence type="ECO:0000256" key="2">
    <source>
        <dbReference type="ARBA" id="ARBA00023125"/>
    </source>
</evidence>
<dbReference type="PROSITE" id="PS50043">
    <property type="entry name" value="HTH_LUXR_2"/>
    <property type="match status" value="1"/>
</dbReference>
<evidence type="ECO:0000313" key="6">
    <source>
        <dbReference type="EMBL" id="MFB9073368.1"/>
    </source>
</evidence>
<sequence length="91" mass="9494">MGEPSVAGTAGAGGPTWFEPGGSTGAERTSVELTAQERAVAGLVASGATNREAAQTLFLAEKTVQYHLTRIYRKLGIRSRSALAARYRPSG</sequence>
<dbReference type="Pfam" id="PF00196">
    <property type="entry name" value="GerE"/>
    <property type="match status" value="1"/>
</dbReference>
<gene>
    <name evidence="6" type="ORF">ACFFX0_20070</name>
</gene>
<evidence type="ECO:0000313" key="7">
    <source>
        <dbReference type="Proteomes" id="UP001589575"/>
    </source>
</evidence>
<keyword evidence="2" id="KW-0238">DNA-binding</keyword>
<dbReference type="CDD" id="cd06170">
    <property type="entry name" value="LuxR_C_like"/>
    <property type="match status" value="1"/>
</dbReference>